<feature type="transmembrane region" description="Helical" evidence="1">
    <location>
        <begin position="262"/>
        <end position="280"/>
    </location>
</feature>
<feature type="transmembrane region" description="Helical" evidence="1">
    <location>
        <begin position="226"/>
        <end position="250"/>
    </location>
</feature>
<dbReference type="Pfam" id="PF20151">
    <property type="entry name" value="DUF6533"/>
    <property type="match status" value="1"/>
</dbReference>
<evidence type="ECO:0000313" key="4">
    <source>
        <dbReference type="Proteomes" id="UP000054279"/>
    </source>
</evidence>
<dbReference type="AlphaFoldDB" id="A0A0C9USP6"/>
<keyword evidence="1" id="KW-0472">Membrane</keyword>
<keyword evidence="4" id="KW-1185">Reference proteome</keyword>
<dbReference type="Proteomes" id="UP000054279">
    <property type="component" value="Unassembled WGS sequence"/>
</dbReference>
<accession>A0A0C9USP6</accession>
<feature type="transmembrane region" description="Helical" evidence="1">
    <location>
        <begin position="54"/>
        <end position="77"/>
    </location>
</feature>
<evidence type="ECO:0000259" key="2">
    <source>
        <dbReference type="Pfam" id="PF20151"/>
    </source>
</evidence>
<dbReference type="HOGENOM" id="CLU_731917_0_0_1"/>
<protein>
    <recommendedName>
        <fullName evidence="2">DUF6533 domain-containing protein</fullName>
    </recommendedName>
</protein>
<proteinExistence type="predicted"/>
<evidence type="ECO:0000313" key="3">
    <source>
        <dbReference type="EMBL" id="KIJ45863.1"/>
    </source>
</evidence>
<dbReference type="EMBL" id="KN837110">
    <property type="protein sequence ID" value="KIJ45863.1"/>
    <property type="molecule type" value="Genomic_DNA"/>
</dbReference>
<feature type="transmembrane region" description="Helical" evidence="1">
    <location>
        <begin position="182"/>
        <end position="203"/>
    </location>
</feature>
<dbReference type="OrthoDB" id="3267855at2759"/>
<keyword evidence="1" id="KW-1133">Transmembrane helix</keyword>
<feature type="transmembrane region" description="Helical" evidence="1">
    <location>
        <begin position="97"/>
        <end position="117"/>
    </location>
</feature>
<reference evidence="3 4" key="1">
    <citation type="submission" date="2014-06" db="EMBL/GenBank/DDBJ databases">
        <title>Evolutionary Origins and Diversification of the Mycorrhizal Mutualists.</title>
        <authorList>
            <consortium name="DOE Joint Genome Institute"/>
            <consortium name="Mycorrhizal Genomics Consortium"/>
            <person name="Kohler A."/>
            <person name="Kuo A."/>
            <person name="Nagy L.G."/>
            <person name="Floudas D."/>
            <person name="Copeland A."/>
            <person name="Barry K.W."/>
            <person name="Cichocki N."/>
            <person name="Veneault-Fourrey C."/>
            <person name="LaButti K."/>
            <person name="Lindquist E.A."/>
            <person name="Lipzen A."/>
            <person name="Lundell T."/>
            <person name="Morin E."/>
            <person name="Murat C."/>
            <person name="Riley R."/>
            <person name="Ohm R."/>
            <person name="Sun H."/>
            <person name="Tunlid A."/>
            <person name="Henrissat B."/>
            <person name="Grigoriev I.V."/>
            <person name="Hibbett D.S."/>
            <person name="Martin F."/>
        </authorList>
    </citation>
    <scope>NUCLEOTIDE SEQUENCE [LARGE SCALE GENOMIC DNA]</scope>
    <source>
        <strain evidence="3 4">SS14</strain>
    </source>
</reference>
<evidence type="ECO:0000256" key="1">
    <source>
        <dbReference type="SAM" id="Phobius"/>
    </source>
</evidence>
<dbReference type="InterPro" id="IPR045340">
    <property type="entry name" value="DUF6533"/>
</dbReference>
<gene>
    <name evidence="3" type="ORF">M422DRAFT_250646</name>
</gene>
<sequence>MNNANDNVGESERFVIHLYIQVALVAVYLYDYIICLQDEIDLMWLTLPWRTSTILYFATRYLAFAKLLFVLAVSHKAPPQVPSKRLSMFRFYSCTPIYRFVEMLGIVGRAAIVATLIGRTYAICDRKRLILLLPGVLGLAAVILGAKFYILGAYLVLLRFQFPLAVCIFVYETWSWLSENTGAVVIGATRIGLEATVIALLLLKSLADFKVYISVRRLHRKGLSSFILRTGIMYFFATLCLEILALLFNLKTSVIPAWLKGVTNALPLPIPAILISRLLLDLRRLAITGGLQSNPTSVVDSSLPFSEFHATVLTEFGDMSDLGTEETHESDLELDELGPHERYIPLIITAGNCVHTSDAVSPDHKSWMKGTRTDREVV</sequence>
<feature type="transmembrane region" description="Helical" evidence="1">
    <location>
        <begin position="14"/>
        <end position="33"/>
    </location>
</feature>
<organism evidence="3 4">
    <name type="scientific">Sphaerobolus stellatus (strain SS14)</name>
    <dbReference type="NCBI Taxonomy" id="990650"/>
    <lineage>
        <taxon>Eukaryota</taxon>
        <taxon>Fungi</taxon>
        <taxon>Dikarya</taxon>
        <taxon>Basidiomycota</taxon>
        <taxon>Agaricomycotina</taxon>
        <taxon>Agaricomycetes</taxon>
        <taxon>Phallomycetidae</taxon>
        <taxon>Geastrales</taxon>
        <taxon>Sphaerobolaceae</taxon>
        <taxon>Sphaerobolus</taxon>
    </lineage>
</organism>
<feature type="transmembrane region" description="Helical" evidence="1">
    <location>
        <begin position="129"/>
        <end position="162"/>
    </location>
</feature>
<name>A0A0C9USP6_SPHS4</name>
<feature type="domain" description="DUF6533" evidence="2">
    <location>
        <begin position="19"/>
        <end position="64"/>
    </location>
</feature>
<keyword evidence="1" id="KW-0812">Transmembrane</keyword>